<accession>A0ABW1G7V2</accession>
<dbReference type="Pfam" id="PF00662">
    <property type="entry name" value="Proton_antipo_N"/>
    <property type="match status" value="1"/>
</dbReference>
<feature type="transmembrane region" description="Helical" evidence="6">
    <location>
        <begin position="75"/>
        <end position="99"/>
    </location>
</feature>
<sequence length="693" mass="71095">MTVTLAALVPLLPFLGALGGLASDRRAPGLVRPLAVLPTLAAAVLAVVVAVQLGAGRHLDAAHRLAPTGSVPVDLALHLDGIAVLLAVLVGVVATCVQVYSISYLREDPRYPSYAALVSLFTAAMLLVVYSGDLIVLLTGWEVMGICSYFLVGHHWETRDARSASIKAFLVTKLGDVPFLFGIFVLAGDAGTFRISGVLDAAAAGRLHHATLAALLLLCGVAGKSAQFPLHTWLPDAMAGPTPVSALIHAATMVAAGVYLVARLLPVFLLSTAALAVLGVMAAVTMVGSALCALAQDDIKRVLAYSTVGQLGYMSGALAVGDRDAALFHLITHGAFKALLFLAAGSVIHAAHTNSLAAMSRMDGLRKRVPDAYWTMTIGLLALAGIPPFSGFFSKESVLGAAEHAATGDALTHGQGAASAVPCWLGWLVLVAGLLTALLTAAYATRLWLLAFRGPSVRPAIALPADAHGSTGAMSLVLWLLAVPALALGVVGLRDDWLPAFLDGNAAEFRPALSTSLLGVGLAVVGCAVMAVAWRVAVRREVAVAAGRATQGASAVQEAAVPPELEARPGETPADLAPALAAETAASLAEAEAAVPTPSPAHLLLGPLLGPAARGFGIDRLYQLAFVLPTENAARLVRFLDAQVVETYVRGAAGSAGLLGRLVRRAQNGNAQGYLSALFAGVVVLAVVVAVAW</sequence>
<feature type="transmembrane region" description="Helical" evidence="6">
    <location>
        <begin position="34"/>
        <end position="55"/>
    </location>
</feature>
<evidence type="ECO:0000256" key="3">
    <source>
        <dbReference type="ARBA" id="ARBA00022989"/>
    </source>
</evidence>
<keyword evidence="3 6" id="KW-1133">Transmembrane helix</keyword>
<comment type="subcellular location">
    <subcellularLocation>
        <location evidence="1">Endomembrane system</location>
        <topology evidence="1">Multi-pass membrane protein</topology>
    </subcellularLocation>
    <subcellularLocation>
        <location evidence="5">Membrane</location>
        <topology evidence="5">Multi-pass membrane protein</topology>
    </subcellularLocation>
</comment>
<evidence type="ECO:0000256" key="2">
    <source>
        <dbReference type="ARBA" id="ARBA00022692"/>
    </source>
</evidence>
<dbReference type="Proteomes" id="UP001596174">
    <property type="component" value="Unassembled WGS sequence"/>
</dbReference>
<dbReference type="InterPro" id="IPR003945">
    <property type="entry name" value="NU5C-like"/>
</dbReference>
<evidence type="ECO:0000256" key="6">
    <source>
        <dbReference type="SAM" id="Phobius"/>
    </source>
</evidence>
<gene>
    <name evidence="9" type="ORF">ACFP3V_27015</name>
</gene>
<feature type="transmembrane region" description="Helical" evidence="6">
    <location>
        <begin position="207"/>
        <end position="223"/>
    </location>
</feature>
<feature type="transmembrane region" description="Helical" evidence="6">
    <location>
        <begin position="473"/>
        <end position="493"/>
    </location>
</feature>
<feature type="transmembrane region" description="Helical" evidence="6">
    <location>
        <begin position="268"/>
        <end position="295"/>
    </location>
</feature>
<keyword evidence="10" id="KW-1185">Reference proteome</keyword>
<name>A0ABW1G7V2_9ACTN</name>
<evidence type="ECO:0000256" key="5">
    <source>
        <dbReference type="RuleBase" id="RU000320"/>
    </source>
</evidence>
<feature type="transmembrane region" description="Helical" evidence="6">
    <location>
        <begin position="674"/>
        <end position="692"/>
    </location>
</feature>
<feature type="transmembrane region" description="Helical" evidence="6">
    <location>
        <begin position="326"/>
        <end position="351"/>
    </location>
</feature>
<dbReference type="InterPro" id="IPR018393">
    <property type="entry name" value="NADHpl_OxRdtase_5_subgr"/>
</dbReference>
<dbReference type="InterPro" id="IPR001516">
    <property type="entry name" value="Proton_antipo_N"/>
</dbReference>
<dbReference type="InterPro" id="IPR001750">
    <property type="entry name" value="ND/Mrp_TM"/>
</dbReference>
<dbReference type="PANTHER" id="PTHR42829">
    <property type="entry name" value="NADH-UBIQUINONE OXIDOREDUCTASE CHAIN 5"/>
    <property type="match status" value="1"/>
</dbReference>
<dbReference type="NCBIfam" id="TIGR01974">
    <property type="entry name" value="NDH_I_L"/>
    <property type="match status" value="1"/>
</dbReference>
<dbReference type="Gene3D" id="1.20.5.2700">
    <property type="match status" value="1"/>
</dbReference>
<feature type="transmembrane region" description="Helical" evidence="6">
    <location>
        <begin position="372"/>
        <end position="393"/>
    </location>
</feature>
<feature type="transmembrane region" description="Helical" evidence="6">
    <location>
        <begin position="244"/>
        <end position="262"/>
    </location>
</feature>
<feature type="transmembrane region" description="Helical" evidence="6">
    <location>
        <begin position="111"/>
        <end position="128"/>
    </location>
</feature>
<dbReference type="PANTHER" id="PTHR42829:SF2">
    <property type="entry name" value="NADH-UBIQUINONE OXIDOREDUCTASE CHAIN 5"/>
    <property type="match status" value="1"/>
</dbReference>
<feature type="domain" description="NADH:quinone oxidoreductase/Mrp antiporter transmembrane" evidence="7">
    <location>
        <begin position="131"/>
        <end position="402"/>
    </location>
</feature>
<feature type="transmembrane region" description="Helical" evidence="6">
    <location>
        <begin position="302"/>
        <end position="320"/>
    </location>
</feature>
<keyword evidence="2 5" id="KW-0812">Transmembrane</keyword>
<keyword evidence="4 6" id="KW-0472">Membrane</keyword>
<dbReference type="Pfam" id="PF00361">
    <property type="entry name" value="Proton_antipo_M"/>
    <property type="match status" value="1"/>
</dbReference>
<feature type="transmembrane region" description="Helical" evidence="6">
    <location>
        <begin position="134"/>
        <end position="152"/>
    </location>
</feature>
<dbReference type="EMBL" id="JBHSQJ010000138">
    <property type="protein sequence ID" value="MFC5910844.1"/>
    <property type="molecule type" value="Genomic_DNA"/>
</dbReference>
<feature type="transmembrane region" description="Helical" evidence="6">
    <location>
        <begin position="513"/>
        <end position="534"/>
    </location>
</feature>
<feature type="transmembrane region" description="Helical" evidence="6">
    <location>
        <begin position="424"/>
        <end position="452"/>
    </location>
</feature>
<dbReference type="RefSeq" id="WP_380588736.1">
    <property type="nucleotide sequence ID" value="NZ_JBHSQJ010000138.1"/>
</dbReference>
<proteinExistence type="predicted"/>
<dbReference type="PRINTS" id="PR01434">
    <property type="entry name" value="NADHDHGNASE5"/>
</dbReference>
<protein>
    <submittedName>
        <fullName evidence="9">NADH-quinone oxidoreductase subunit L</fullName>
    </submittedName>
</protein>
<evidence type="ECO:0000313" key="9">
    <source>
        <dbReference type="EMBL" id="MFC5910844.1"/>
    </source>
</evidence>
<evidence type="ECO:0000256" key="4">
    <source>
        <dbReference type="ARBA" id="ARBA00023136"/>
    </source>
</evidence>
<feature type="transmembrane region" description="Helical" evidence="6">
    <location>
        <begin position="6"/>
        <end position="22"/>
    </location>
</feature>
<comment type="caution">
    <text evidence="9">The sequence shown here is derived from an EMBL/GenBank/DDBJ whole genome shotgun (WGS) entry which is preliminary data.</text>
</comment>
<evidence type="ECO:0000259" key="7">
    <source>
        <dbReference type="Pfam" id="PF00361"/>
    </source>
</evidence>
<evidence type="ECO:0000313" key="10">
    <source>
        <dbReference type="Proteomes" id="UP001596174"/>
    </source>
</evidence>
<reference evidence="10" key="1">
    <citation type="journal article" date="2019" name="Int. J. Syst. Evol. Microbiol.">
        <title>The Global Catalogue of Microorganisms (GCM) 10K type strain sequencing project: providing services to taxonomists for standard genome sequencing and annotation.</title>
        <authorList>
            <consortium name="The Broad Institute Genomics Platform"/>
            <consortium name="The Broad Institute Genome Sequencing Center for Infectious Disease"/>
            <person name="Wu L."/>
            <person name="Ma J."/>
        </authorList>
    </citation>
    <scope>NUCLEOTIDE SEQUENCE [LARGE SCALE GENOMIC DNA]</scope>
    <source>
        <strain evidence="10">JCM 4816</strain>
    </source>
</reference>
<evidence type="ECO:0000256" key="1">
    <source>
        <dbReference type="ARBA" id="ARBA00004127"/>
    </source>
</evidence>
<feature type="domain" description="NADH-Ubiquinone oxidoreductase (complex I) chain 5 N-terminal" evidence="8">
    <location>
        <begin position="67"/>
        <end position="114"/>
    </location>
</feature>
<evidence type="ECO:0000259" key="8">
    <source>
        <dbReference type="Pfam" id="PF00662"/>
    </source>
</evidence>
<organism evidence="9 10">
    <name type="scientific">Streptacidiphilus monticola</name>
    <dbReference type="NCBI Taxonomy" id="2161674"/>
    <lineage>
        <taxon>Bacteria</taxon>
        <taxon>Bacillati</taxon>
        <taxon>Actinomycetota</taxon>
        <taxon>Actinomycetes</taxon>
        <taxon>Kitasatosporales</taxon>
        <taxon>Streptomycetaceae</taxon>
        <taxon>Streptacidiphilus</taxon>
    </lineage>
</organism>